<evidence type="ECO:0008006" key="4">
    <source>
        <dbReference type="Google" id="ProtNLM"/>
    </source>
</evidence>
<keyword evidence="3" id="KW-1185">Reference proteome</keyword>
<feature type="region of interest" description="Disordered" evidence="1">
    <location>
        <begin position="87"/>
        <end position="128"/>
    </location>
</feature>
<dbReference type="RefSeq" id="WP_185036324.1">
    <property type="nucleotide sequence ID" value="NZ_BNBN01000025.1"/>
</dbReference>
<sequence>MHTRVEPSESTYGPTTATATAGGVTVSATATVTCAGPGTPYSPARGTSPSPDCGHRYTELARPLGQPYRGAATSTWTVAWQVVGGTGETGTFTETRQTLARTPGPMDLEWRRRPVAGQRENGSDVYGG</sequence>
<name>A0A7X0HPA0_9ACTN</name>
<dbReference type="Proteomes" id="UP000540423">
    <property type="component" value="Unassembled WGS sequence"/>
</dbReference>
<accession>A0A7X0HPA0</accession>
<evidence type="ECO:0000313" key="2">
    <source>
        <dbReference type="EMBL" id="MBB6439823.1"/>
    </source>
</evidence>
<proteinExistence type="predicted"/>
<evidence type="ECO:0000313" key="3">
    <source>
        <dbReference type="Proteomes" id="UP000540423"/>
    </source>
</evidence>
<reference evidence="2 3" key="1">
    <citation type="submission" date="2020-08" db="EMBL/GenBank/DDBJ databases">
        <title>Genomic Encyclopedia of Type Strains, Phase IV (KMG-IV): sequencing the most valuable type-strain genomes for metagenomic binning, comparative biology and taxonomic classification.</title>
        <authorList>
            <person name="Goeker M."/>
        </authorList>
    </citation>
    <scope>NUCLEOTIDE SEQUENCE [LARGE SCALE GENOMIC DNA]</scope>
    <source>
        <strain evidence="2 3">DSM 40141</strain>
    </source>
</reference>
<organism evidence="2 3">
    <name type="scientific">Streptomyces candidus</name>
    <dbReference type="NCBI Taxonomy" id="67283"/>
    <lineage>
        <taxon>Bacteria</taxon>
        <taxon>Bacillati</taxon>
        <taxon>Actinomycetota</taxon>
        <taxon>Actinomycetes</taxon>
        <taxon>Kitasatosporales</taxon>
        <taxon>Streptomycetaceae</taxon>
        <taxon>Streptomyces</taxon>
    </lineage>
</organism>
<protein>
    <recommendedName>
        <fullName evidence="4">ATP/GTP-binding protein</fullName>
    </recommendedName>
</protein>
<feature type="region of interest" description="Disordered" evidence="1">
    <location>
        <begin position="1"/>
        <end position="21"/>
    </location>
</feature>
<gene>
    <name evidence="2" type="ORF">HNQ79_006335</name>
</gene>
<dbReference type="AlphaFoldDB" id="A0A7X0HPA0"/>
<dbReference type="EMBL" id="JACHEM010000029">
    <property type="protein sequence ID" value="MBB6439823.1"/>
    <property type="molecule type" value="Genomic_DNA"/>
</dbReference>
<evidence type="ECO:0000256" key="1">
    <source>
        <dbReference type="SAM" id="MobiDB-lite"/>
    </source>
</evidence>
<comment type="caution">
    <text evidence="2">The sequence shown here is derived from an EMBL/GenBank/DDBJ whole genome shotgun (WGS) entry which is preliminary data.</text>
</comment>